<proteinExistence type="predicted"/>
<evidence type="ECO:0000256" key="1">
    <source>
        <dbReference type="SAM" id="SignalP"/>
    </source>
</evidence>
<evidence type="ECO:0000313" key="2">
    <source>
        <dbReference type="EMBL" id="KAK1673576.1"/>
    </source>
</evidence>
<evidence type="ECO:0008006" key="4">
    <source>
        <dbReference type="Google" id="ProtNLM"/>
    </source>
</evidence>
<accession>A0AAJ0AKV8</accession>
<dbReference type="GeneID" id="85457134"/>
<dbReference type="Proteomes" id="UP001224890">
    <property type="component" value="Unassembled WGS sequence"/>
</dbReference>
<gene>
    <name evidence="2" type="ORF">BDP55DRAFT_633854</name>
</gene>
<reference evidence="2" key="1">
    <citation type="submission" date="2021-06" db="EMBL/GenBank/DDBJ databases">
        <title>Comparative genomics, transcriptomics and evolutionary studies reveal genomic signatures of adaptation to plant cell wall in hemibiotrophic fungi.</title>
        <authorList>
            <consortium name="DOE Joint Genome Institute"/>
            <person name="Baroncelli R."/>
            <person name="Diaz J.F."/>
            <person name="Benocci T."/>
            <person name="Peng M."/>
            <person name="Battaglia E."/>
            <person name="Haridas S."/>
            <person name="Andreopoulos W."/>
            <person name="Labutti K."/>
            <person name="Pangilinan J."/>
            <person name="Floch G.L."/>
            <person name="Makela M.R."/>
            <person name="Henrissat B."/>
            <person name="Grigoriev I.V."/>
            <person name="Crouch J.A."/>
            <person name="De Vries R.P."/>
            <person name="Sukno S.A."/>
            <person name="Thon M.R."/>
        </authorList>
    </citation>
    <scope>NUCLEOTIDE SEQUENCE</scope>
    <source>
        <strain evidence="2">CBS 193.32</strain>
    </source>
</reference>
<dbReference type="EMBL" id="JAHMHR010000030">
    <property type="protein sequence ID" value="KAK1673576.1"/>
    <property type="molecule type" value="Genomic_DNA"/>
</dbReference>
<sequence>MALHCTSLSSAVLLPCSLWLSLSLSAGCPMSLNGASQAKWTWPDHAVRTSHCGVGQCPVCRGPGRVAREHGETEGRSAHKTDGEFAGLANERDCDRLTAEAEDGWMRDAKCIGDVCRRHCVETVRSMRIVLAFGLQPGWGWEGELHLCVCGLGRTIGNAMMVASSEAWRRA</sequence>
<comment type="caution">
    <text evidence="2">The sequence shown here is derived from an EMBL/GenBank/DDBJ whole genome shotgun (WGS) entry which is preliminary data.</text>
</comment>
<evidence type="ECO:0000313" key="3">
    <source>
        <dbReference type="Proteomes" id="UP001224890"/>
    </source>
</evidence>
<feature type="chain" id="PRO_5042487956" description="Secreted protein" evidence="1">
    <location>
        <begin position="27"/>
        <end position="171"/>
    </location>
</feature>
<feature type="signal peptide" evidence="1">
    <location>
        <begin position="1"/>
        <end position="26"/>
    </location>
</feature>
<protein>
    <recommendedName>
        <fullName evidence="4">Secreted protein</fullName>
    </recommendedName>
</protein>
<name>A0AAJ0AKV8_9PEZI</name>
<dbReference type="RefSeq" id="XP_060427579.1">
    <property type="nucleotide sequence ID" value="XM_060572608.1"/>
</dbReference>
<organism evidence="2 3">
    <name type="scientific">Colletotrichum godetiae</name>
    <dbReference type="NCBI Taxonomy" id="1209918"/>
    <lineage>
        <taxon>Eukaryota</taxon>
        <taxon>Fungi</taxon>
        <taxon>Dikarya</taxon>
        <taxon>Ascomycota</taxon>
        <taxon>Pezizomycotina</taxon>
        <taxon>Sordariomycetes</taxon>
        <taxon>Hypocreomycetidae</taxon>
        <taxon>Glomerellales</taxon>
        <taxon>Glomerellaceae</taxon>
        <taxon>Colletotrichum</taxon>
        <taxon>Colletotrichum acutatum species complex</taxon>
    </lineage>
</organism>
<dbReference type="AlphaFoldDB" id="A0AAJ0AKV8"/>
<keyword evidence="1" id="KW-0732">Signal</keyword>
<keyword evidence="3" id="KW-1185">Reference proteome</keyword>